<dbReference type="OrthoDB" id="9799890at2"/>
<dbReference type="EMBL" id="QXIU01000209">
    <property type="protein sequence ID" value="RIE08136.1"/>
    <property type="molecule type" value="Genomic_DNA"/>
</dbReference>
<accession>A0A398CXP4</accession>
<organism evidence="1 2">
    <name type="scientific">Candidatus Cryosericum odellii</name>
    <dbReference type="NCBI Taxonomy" id="2290917"/>
    <lineage>
        <taxon>Bacteria</taxon>
        <taxon>Pseudomonadati</taxon>
        <taxon>Caldisericota/Cryosericota group</taxon>
        <taxon>Candidatus Cryosericota</taxon>
        <taxon>Candidatus Cryosericia</taxon>
        <taxon>Candidatus Cryosericales</taxon>
        <taxon>Candidatus Cryosericaceae</taxon>
        <taxon>Candidatus Cryosericum</taxon>
    </lineage>
</organism>
<evidence type="ECO:0000313" key="2">
    <source>
        <dbReference type="Proteomes" id="UP000266489"/>
    </source>
</evidence>
<protein>
    <submittedName>
        <fullName evidence="1">N-acetyltransferase</fullName>
    </submittedName>
</protein>
<dbReference type="GO" id="GO:0016740">
    <property type="term" value="F:transferase activity"/>
    <property type="evidence" value="ECO:0007669"/>
    <property type="project" value="UniProtKB-KW"/>
</dbReference>
<gene>
    <name evidence="1" type="ORF">SMC5_08505</name>
</gene>
<sequence>MNMRIPGLEILRVVEFKLDAATARSGCEEYRSKSTVPGDVSIVRFEPALMSDVATARSNSTAEAFLRFHAAGESGWLAIDGTGKVVGHCWRLDNRSKGVVTRSVPVPPGWSWLHYGWTAPAWRGHGILPVLLCSSMSEVLAEPTWLVQAFVTDTVVANHASQRSSAKVGFVPVAYITSLRVYRRWFVLHSGRVPEDVTRQAGA</sequence>
<dbReference type="InterPro" id="IPR016181">
    <property type="entry name" value="Acyl_CoA_acyltransferase"/>
</dbReference>
<keyword evidence="1" id="KW-0808">Transferase</keyword>
<comment type="caution">
    <text evidence="1">The sequence shown here is derived from an EMBL/GenBank/DDBJ whole genome shotgun (WGS) entry which is preliminary data.</text>
</comment>
<dbReference type="RefSeq" id="WP_119090001.1">
    <property type="nucleotide sequence ID" value="NZ_QXIU01000209.1"/>
</dbReference>
<dbReference type="Gene3D" id="3.40.630.30">
    <property type="match status" value="1"/>
</dbReference>
<proteinExistence type="predicted"/>
<evidence type="ECO:0000313" key="1">
    <source>
        <dbReference type="EMBL" id="RIE08136.1"/>
    </source>
</evidence>
<reference evidence="1 2" key="1">
    <citation type="submission" date="2018-09" db="EMBL/GenBank/DDBJ databases">
        <title>Discovery and Ecogenomic Context for Candidatus Cryosericales, a Global Caldiserica Order Active in Thawing Permafrost.</title>
        <authorList>
            <person name="Martinez M.A."/>
            <person name="Woodcroft B.J."/>
            <person name="Ignacio Espinoza J.C."/>
            <person name="Zayed A."/>
            <person name="Singleton C.M."/>
            <person name="Boyd J."/>
            <person name="Li Y.-F."/>
            <person name="Purvine S."/>
            <person name="Maughan H."/>
            <person name="Hodgkins S.B."/>
            <person name="Anderson D."/>
            <person name="Sederholm M."/>
            <person name="Temperton B."/>
            <person name="Saleska S.R."/>
            <person name="Tyson G.W."/>
            <person name="Rich V.I."/>
        </authorList>
    </citation>
    <scope>NUCLEOTIDE SEQUENCE [LARGE SCALE GENOMIC DNA]</scope>
    <source>
        <strain evidence="1 2">SMC5</strain>
    </source>
</reference>
<name>A0A398CXP4_9BACT</name>
<dbReference type="AlphaFoldDB" id="A0A398CXP4"/>
<dbReference type="Proteomes" id="UP000266489">
    <property type="component" value="Unassembled WGS sequence"/>
</dbReference>
<dbReference type="SUPFAM" id="SSF55729">
    <property type="entry name" value="Acyl-CoA N-acyltransferases (Nat)"/>
    <property type="match status" value="1"/>
</dbReference>